<name>O57845_PYRHO</name>
<dbReference type="Proteomes" id="UP000000752">
    <property type="component" value="Chromosome"/>
</dbReference>
<proteinExistence type="predicted"/>
<keyword evidence="2" id="KW-1185">Reference proteome</keyword>
<organism evidence="1 2">
    <name type="scientific">Pyrococcus horikoshii (strain ATCC 700860 / DSM 12428 / JCM 9974 / NBRC 100139 / OT-3)</name>
    <dbReference type="NCBI Taxonomy" id="70601"/>
    <lineage>
        <taxon>Archaea</taxon>
        <taxon>Methanobacteriati</taxon>
        <taxon>Methanobacteriota</taxon>
        <taxon>Thermococci</taxon>
        <taxon>Thermococcales</taxon>
        <taxon>Thermococcaceae</taxon>
        <taxon>Pyrococcus</taxon>
    </lineage>
</organism>
<dbReference type="KEGG" id="pho:PH0105"/>
<reference evidence="1 2" key="1">
    <citation type="journal article" date="1998" name="DNA Res.">
        <title>Complete sequence and gene organization of the genome of a hyper-thermophilic archaebacterium, Pyrococcus horikoshii OT3.</title>
        <authorList>
            <person name="Kawarabayasi Y."/>
            <person name="Sawada M."/>
            <person name="Horikawa H."/>
            <person name="Haikawa Y."/>
            <person name="Hino Y."/>
            <person name="Yamamoto S."/>
            <person name="Sekine M."/>
            <person name="Baba S."/>
            <person name="Kosugi H."/>
            <person name="Hosoyama A."/>
            <person name="Nagai Y."/>
            <person name="Sakai M."/>
            <person name="Ogura K."/>
            <person name="Otuka R."/>
            <person name="Nakazawa H."/>
            <person name="Takamiya M."/>
            <person name="Ohfuku Y."/>
            <person name="Funahashi T."/>
            <person name="Tanaka T."/>
            <person name="Kudoh Y."/>
            <person name="Yamazaki J."/>
            <person name="Kushida N."/>
            <person name="Oguchi A."/>
            <person name="Aoki K."/>
            <person name="Nakamura Y."/>
            <person name="Robb T.F."/>
            <person name="Horikoshi K."/>
            <person name="Masuchi Y."/>
            <person name="Shizuya H."/>
            <person name="Kikuchi H."/>
        </authorList>
    </citation>
    <scope>NUCLEOTIDE SEQUENCE [LARGE SCALE GENOMIC DNA]</scope>
    <source>
        <strain evidence="2">ATCC 700860 / DSM 12428 / JCM 9974 / NBRC 100139 / OT-3</strain>
    </source>
</reference>
<accession>O57845</accession>
<dbReference type="AlphaFoldDB" id="O57845"/>
<dbReference type="EMBL" id="BA000001">
    <property type="protein sequence ID" value="BAA29174.1"/>
    <property type="molecule type" value="Genomic_DNA"/>
</dbReference>
<evidence type="ECO:0000313" key="1">
    <source>
        <dbReference type="EMBL" id="BAA29174.1"/>
    </source>
</evidence>
<gene>
    <name evidence="1" type="ordered locus">PH0105</name>
</gene>
<dbReference type="EnsemblBacteria" id="BAA29174">
    <property type="protein sequence ID" value="BAA29174"/>
    <property type="gene ID" value="BAA29174"/>
</dbReference>
<evidence type="ECO:0000313" key="2">
    <source>
        <dbReference type="Proteomes" id="UP000000752"/>
    </source>
</evidence>
<protein>
    <submittedName>
        <fullName evidence="1">Uncharacterized protein</fullName>
    </submittedName>
</protein>
<dbReference type="PIR" id="G71230">
    <property type="entry name" value="G71230"/>
</dbReference>
<sequence length="100" mass="11767">MLVPAHVQGDFMREKEIQHITRVKQNISLPSSIWKGNEMMMGGNYLYFLVTISFKFFLKPLKLITSHPSIAQIRYSRVQPYYNAIIELIDSVERPYVFLE</sequence>